<feature type="compositionally biased region" description="Low complexity" evidence="1">
    <location>
        <begin position="84"/>
        <end position="94"/>
    </location>
</feature>
<dbReference type="AlphaFoldDB" id="A0A7S1ESU7"/>
<name>A0A7S1ESU7_9RHOD</name>
<evidence type="ECO:0000313" key="2">
    <source>
        <dbReference type="EMBL" id="CAD8821391.1"/>
    </source>
</evidence>
<feature type="compositionally biased region" description="Polar residues" evidence="1">
    <location>
        <begin position="96"/>
        <end position="116"/>
    </location>
</feature>
<protein>
    <submittedName>
        <fullName evidence="2">Uncharacterized protein</fullName>
    </submittedName>
</protein>
<proteinExistence type="predicted"/>
<sequence length="559" mass="63775">MSSALRTDRVDEIREDIRQQSSTGRYYEHHRHHHQISHGTNIPQNDPVDVVLYARVLSAPESWSGSEIYAVLSTRFLAHSRTHNNSNPNSPPDSRTIATNPQDIHNRNRTQSSPSTSELANDAWIILDKKLAPNFSEHSQNIFAFILPVGFYESREMRIELYTYSYLDKIASACCGFAEMRLAESEVVKKCECFVLQEEFREEPLQIGFEIKEINKVESGLSLRVYLKLEIESKRRWNLINSEKPLLFWVLFRKENDSEGSWSALYRSEVRSARVSFRSSGISRFLEMNLDRATLSNYIPWTVLRIEFFQYLKPPTSPLLLGYIECTETELLYRSQLNLHTNAHPFGSLLTGNLQIHGESRSPDSFECHLNVAFTLNSSSSPTATASTAIATSSTAGKGFILDFSATVHHENWPFSNSKLLFVISRVESDGSFNVQYRSEVAKPDKDSEFVKFKLTRLQAKMFRESTEIRIEWFHHRTTGNRSIGSIQMMLEDLKEYFLQQNNALYLNQNTISGTNSSSISSISSGVQLSGQLHIQQVEESATGSFIAIHTEFHAIQPK</sequence>
<organism evidence="2">
    <name type="scientific">Timspurckia oligopyrenoides</name>
    <dbReference type="NCBI Taxonomy" id="708627"/>
    <lineage>
        <taxon>Eukaryota</taxon>
        <taxon>Rhodophyta</taxon>
        <taxon>Bangiophyceae</taxon>
        <taxon>Porphyridiales</taxon>
        <taxon>Porphyridiaceae</taxon>
        <taxon>Timspurckia</taxon>
    </lineage>
</organism>
<accession>A0A7S1ESU7</accession>
<gene>
    <name evidence="2" type="ORF">TOLI1172_LOCUS5786</name>
</gene>
<reference evidence="2" key="1">
    <citation type="submission" date="2021-01" db="EMBL/GenBank/DDBJ databases">
        <authorList>
            <person name="Corre E."/>
            <person name="Pelletier E."/>
            <person name="Niang G."/>
            <person name="Scheremetjew M."/>
            <person name="Finn R."/>
            <person name="Kale V."/>
            <person name="Holt S."/>
            <person name="Cochrane G."/>
            <person name="Meng A."/>
            <person name="Brown T."/>
            <person name="Cohen L."/>
        </authorList>
    </citation>
    <scope>NUCLEOTIDE SEQUENCE</scope>
    <source>
        <strain evidence="2">CCMP3278</strain>
    </source>
</reference>
<dbReference type="EMBL" id="HBFP01008083">
    <property type="protein sequence ID" value="CAD8821391.1"/>
    <property type="molecule type" value="Transcribed_RNA"/>
</dbReference>
<evidence type="ECO:0000256" key="1">
    <source>
        <dbReference type="SAM" id="MobiDB-lite"/>
    </source>
</evidence>
<feature type="region of interest" description="Disordered" evidence="1">
    <location>
        <begin position="82"/>
        <end position="116"/>
    </location>
</feature>